<keyword evidence="12" id="KW-1185">Reference proteome</keyword>
<proteinExistence type="inferred from homology"/>
<name>A0AAI9EC30_9PEZI</name>
<comment type="similarity">
    <text evidence="2">Belongs to the Ca(2+):cation antiporter (CaCA) (TC 2.A.19) family.</text>
</comment>
<evidence type="ECO:0000256" key="2">
    <source>
        <dbReference type="ARBA" id="ARBA00008170"/>
    </source>
</evidence>
<keyword evidence="3" id="KW-0813">Transport</keyword>
<dbReference type="PANTHER" id="PTHR31503:SF14">
    <property type="entry name" value="VACUOLAR CALCIUM ION TRANSPORTER"/>
    <property type="match status" value="1"/>
</dbReference>
<dbReference type="PANTHER" id="PTHR31503">
    <property type="entry name" value="VACUOLAR CALCIUM ION TRANSPORTER"/>
    <property type="match status" value="1"/>
</dbReference>
<evidence type="ECO:0000256" key="4">
    <source>
        <dbReference type="ARBA" id="ARBA00022692"/>
    </source>
</evidence>
<dbReference type="Proteomes" id="UP001296104">
    <property type="component" value="Unassembled WGS sequence"/>
</dbReference>
<evidence type="ECO:0000256" key="3">
    <source>
        <dbReference type="ARBA" id="ARBA00022448"/>
    </source>
</evidence>
<comment type="caution">
    <text evidence="11">The sequence shown here is derived from an EMBL/GenBank/DDBJ whole genome shotgun (WGS) entry which is preliminary data.</text>
</comment>
<dbReference type="Pfam" id="PF01699">
    <property type="entry name" value="Na_Ca_ex"/>
    <property type="match status" value="1"/>
</dbReference>
<dbReference type="InterPro" id="IPR004837">
    <property type="entry name" value="NaCa_Exmemb"/>
</dbReference>
<keyword evidence="5 9" id="KW-1133">Transmembrane helix</keyword>
<sequence>MASWARDRTNVFQRKDAHPDTIDHPGYGHSQRPSNEHSGPHDAEKGPQRNENDRGRLLDENGNRVNHKGYRVTRGIQPDGESGRSWVNPLKMLTICWRSSCTASKWTNVLWPFTIAALVLYFHYPEHQLWIFICSYIGMVPAANLVGFSGQELARKLPKVAGVMLETTLGSVVEVILFMVLLVQGKERSVEDGNVPVIRAAILGSILANLLLCLGLCFFVGGIFHPQQTFHEAISEVGSNLMLVAGMALIIPSIYYNSLYDRLGKVAAQLDSTKISRATAIVLLIAFVFYVFFQARSHHGLYEDILEADEERDHDRHKDLAKDKLTLTESILAVLLSLMRLNTSWKSDTSRTRSSASSSSRWWRRRRSTSRPSTKPTTTR</sequence>
<dbReference type="GO" id="GO:0000329">
    <property type="term" value="C:fungal-type vacuole membrane"/>
    <property type="evidence" value="ECO:0007669"/>
    <property type="project" value="TreeGrafter"/>
</dbReference>
<evidence type="ECO:0000313" key="11">
    <source>
        <dbReference type="EMBL" id="CAK4030803.1"/>
    </source>
</evidence>
<feature type="region of interest" description="Disordered" evidence="8">
    <location>
        <begin position="348"/>
        <end position="380"/>
    </location>
</feature>
<feature type="transmembrane region" description="Helical" evidence="9">
    <location>
        <begin position="275"/>
        <end position="293"/>
    </location>
</feature>
<feature type="compositionally biased region" description="Basic and acidic residues" evidence="8">
    <location>
        <begin position="34"/>
        <end position="62"/>
    </location>
</feature>
<gene>
    <name evidence="11" type="ORF">LECACI_7A005961</name>
</gene>
<evidence type="ECO:0000256" key="9">
    <source>
        <dbReference type="SAM" id="Phobius"/>
    </source>
</evidence>
<evidence type="ECO:0000256" key="7">
    <source>
        <dbReference type="ARBA" id="ARBA00023136"/>
    </source>
</evidence>
<dbReference type="AlphaFoldDB" id="A0AAI9EC30"/>
<feature type="transmembrane region" description="Helical" evidence="9">
    <location>
        <begin position="160"/>
        <end position="182"/>
    </location>
</feature>
<organism evidence="11 12">
    <name type="scientific">Lecanosticta acicola</name>
    <dbReference type="NCBI Taxonomy" id="111012"/>
    <lineage>
        <taxon>Eukaryota</taxon>
        <taxon>Fungi</taxon>
        <taxon>Dikarya</taxon>
        <taxon>Ascomycota</taxon>
        <taxon>Pezizomycotina</taxon>
        <taxon>Dothideomycetes</taxon>
        <taxon>Dothideomycetidae</taxon>
        <taxon>Mycosphaerellales</taxon>
        <taxon>Mycosphaerellaceae</taxon>
        <taxon>Lecanosticta</taxon>
    </lineage>
</organism>
<dbReference type="InterPro" id="IPR004713">
    <property type="entry name" value="CaH_exchang"/>
</dbReference>
<feature type="transmembrane region" description="Helical" evidence="9">
    <location>
        <begin position="202"/>
        <end position="225"/>
    </location>
</feature>
<keyword evidence="7 9" id="KW-0472">Membrane</keyword>
<evidence type="ECO:0000256" key="1">
    <source>
        <dbReference type="ARBA" id="ARBA00004127"/>
    </source>
</evidence>
<feature type="compositionally biased region" description="Low complexity" evidence="8">
    <location>
        <begin position="370"/>
        <end position="380"/>
    </location>
</feature>
<feature type="compositionally biased region" description="Low complexity" evidence="8">
    <location>
        <begin position="352"/>
        <end position="361"/>
    </location>
</feature>
<feature type="transmembrane region" description="Helical" evidence="9">
    <location>
        <begin position="106"/>
        <end position="124"/>
    </location>
</feature>
<accession>A0AAI9EC30</accession>
<feature type="compositionally biased region" description="Basic and acidic residues" evidence="8">
    <location>
        <begin position="1"/>
        <end position="23"/>
    </location>
</feature>
<evidence type="ECO:0000256" key="6">
    <source>
        <dbReference type="ARBA" id="ARBA00023065"/>
    </source>
</evidence>
<dbReference type="InterPro" id="IPR044880">
    <property type="entry name" value="NCX_ion-bd_dom_sf"/>
</dbReference>
<dbReference type="GO" id="GO:0015369">
    <property type="term" value="F:calcium:proton antiporter activity"/>
    <property type="evidence" value="ECO:0007669"/>
    <property type="project" value="TreeGrafter"/>
</dbReference>
<evidence type="ECO:0000256" key="5">
    <source>
        <dbReference type="ARBA" id="ARBA00022989"/>
    </source>
</evidence>
<dbReference type="Gene3D" id="1.20.1420.30">
    <property type="entry name" value="NCX, central ion-binding region"/>
    <property type="match status" value="1"/>
</dbReference>
<feature type="transmembrane region" description="Helical" evidence="9">
    <location>
        <begin position="130"/>
        <end position="148"/>
    </location>
</feature>
<dbReference type="GO" id="GO:0012505">
    <property type="term" value="C:endomembrane system"/>
    <property type="evidence" value="ECO:0007669"/>
    <property type="project" value="UniProtKB-SubCell"/>
</dbReference>
<feature type="transmembrane region" description="Helical" evidence="9">
    <location>
        <begin position="237"/>
        <end position="255"/>
    </location>
</feature>
<evidence type="ECO:0000256" key="8">
    <source>
        <dbReference type="SAM" id="MobiDB-lite"/>
    </source>
</evidence>
<reference evidence="11" key="1">
    <citation type="submission" date="2023-11" db="EMBL/GenBank/DDBJ databases">
        <authorList>
            <person name="Alioto T."/>
            <person name="Alioto T."/>
            <person name="Gomez Garrido J."/>
        </authorList>
    </citation>
    <scope>NUCLEOTIDE SEQUENCE</scope>
</reference>
<feature type="domain" description="Sodium/calcium exchanger membrane region" evidence="10">
    <location>
        <begin position="128"/>
        <end position="294"/>
    </location>
</feature>
<dbReference type="GO" id="GO:0006874">
    <property type="term" value="P:intracellular calcium ion homeostasis"/>
    <property type="evidence" value="ECO:0007669"/>
    <property type="project" value="TreeGrafter"/>
</dbReference>
<keyword evidence="4 9" id="KW-0812">Transmembrane</keyword>
<feature type="region of interest" description="Disordered" evidence="8">
    <location>
        <begin position="1"/>
        <end position="64"/>
    </location>
</feature>
<dbReference type="EMBL" id="CAVMBE010000040">
    <property type="protein sequence ID" value="CAK4030803.1"/>
    <property type="molecule type" value="Genomic_DNA"/>
</dbReference>
<comment type="subcellular location">
    <subcellularLocation>
        <location evidence="1">Endomembrane system</location>
        <topology evidence="1">Multi-pass membrane protein</topology>
    </subcellularLocation>
</comment>
<keyword evidence="6" id="KW-0406">Ion transport</keyword>
<evidence type="ECO:0000313" key="12">
    <source>
        <dbReference type="Proteomes" id="UP001296104"/>
    </source>
</evidence>
<evidence type="ECO:0000259" key="10">
    <source>
        <dbReference type="Pfam" id="PF01699"/>
    </source>
</evidence>
<protein>
    <submittedName>
        <fullName evidence="11">Vacuolar calcium ion transporter</fullName>
    </submittedName>
</protein>